<dbReference type="SMART" id="SM00388">
    <property type="entry name" value="HisKA"/>
    <property type="match status" value="1"/>
</dbReference>
<evidence type="ECO:0000256" key="3">
    <source>
        <dbReference type="ARBA" id="ARBA00022553"/>
    </source>
</evidence>
<evidence type="ECO:0000256" key="12">
    <source>
        <dbReference type="SAM" id="Coils"/>
    </source>
</evidence>
<organism evidence="18 19">
    <name type="scientific">Trichlorobacter lovleyi (strain ATCC BAA-1151 / DSM 17278 / SZ)</name>
    <name type="common">Geobacter lovleyi</name>
    <dbReference type="NCBI Taxonomy" id="398767"/>
    <lineage>
        <taxon>Bacteria</taxon>
        <taxon>Pseudomonadati</taxon>
        <taxon>Thermodesulfobacteriota</taxon>
        <taxon>Desulfuromonadia</taxon>
        <taxon>Geobacterales</taxon>
        <taxon>Geobacteraceae</taxon>
        <taxon>Trichlorobacter</taxon>
    </lineage>
</organism>
<dbReference type="PROSITE" id="PS50113">
    <property type="entry name" value="PAC"/>
    <property type="match status" value="2"/>
</dbReference>
<dbReference type="InterPro" id="IPR011006">
    <property type="entry name" value="CheY-like_superfamily"/>
</dbReference>
<dbReference type="InterPro" id="IPR000014">
    <property type="entry name" value="PAS"/>
</dbReference>
<dbReference type="GO" id="GO:0000155">
    <property type="term" value="F:phosphorelay sensor kinase activity"/>
    <property type="evidence" value="ECO:0007669"/>
    <property type="project" value="InterPro"/>
</dbReference>
<dbReference type="InterPro" id="IPR013656">
    <property type="entry name" value="PAS_4"/>
</dbReference>
<dbReference type="FunFam" id="3.30.565.10:FF:000010">
    <property type="entry name" value="Sensor histidine kinase RcsC"/>
    <property type="match status" value="1"/>
</dbReference>
<dbReference type="OrthoDB" id="5392202at2"/>
<evidence type="ECO:0000256" key="4">
    <source>
        <dbReference type="ARBA" id="ARBA00022679"/>
    </source>
</evidence>
<dbReference type="PROSITE" id="PS50110">
    <property type="entry name" value="RESPONSE_REGULATORY"/>
    <property type="match status" value="1"/>
</dbReference>
<evidence type="ECO:0000256" key="10">
    <source>
        <dbReference type="ARBA" id="ARBA00068150"/>
    </source>
</evidence>
<evidence type="ECO:0000256" key="13">
    <source>
        <dbReference type="SAM" id="SignalP"/>
    </source>
</evidence>
<evidence type="ECO:0000256" key="11">
    <source>
        <dbReference type="PROSITE-ProRule" id="PRU00169"/>
    </source>
</evidence>
<feature type="domain" description="PAS" evidence="16">
    <location>
        <begin position="317"/>
        <end position="387"/>
    </location>
</feature>
<dbReference type="InterPro" id="IPR001789">
    <property type="entry name" value="Sig_transdc_resp-reg_receiver"/>
</dbReference>
<dbReference type="Gene3D" id="1.10.287.130">
    <property type="match status" value="1"/>
</dbReference>
<keyword evidence="5" id="KW-0547">Nucleotide-binding</keyword>
<keyword evidence="12" id="KW-0175">Coiled coil</keyword>
<dbReference type="PRINTS" id="PR00344">
    <property type="entry name" value="BCTRLSENSOR"/>
</dbReference>
<dbReference type="FunFam" id="1.10.287.130:FF:000002">
    <property type="entry name" value="Two-component osmosensing histidine kinase"/>
    <property type="match status" value="1"/>
</dbReference>
<evidence type="ECO:0000256" key="8">
    <source>
        <dbReference type="ARBA" id="ARBA00023012"/>
    </source>
</evidence>
<reference evidence="18 19" key="1">
    <citation type="submission" date="2008-05" db="EMBL/GenBank/DDBJ databases">
        <title>Complete sequence of chromosome of Geobacter lovleyi SZ.</title>
        <authorList>
            <consortium name="US DOE Joint Genome Institute"/>
            <person name="Lucas S."/>
            <person name="Copeland A."/>
            <person name="Lapidus A."/>
            <person name="Glavina del Rio T."/>
            <person name="Dalin E."/>
            <person name="Tice H."/>
            <person name="Bruce D."/>
            <person name="Goodwin L."/>
            <person name="Pitluck S."/>
            <person name="Chertkov O."/>
            <person name="Meincke L."/>
            <person name="Brettin T."/>
            <person name="Detter J.C."/>
            <person name="Han C."/>
            <person name="Tapia R."/>
            <person name="Kuske C.R."/>
            <person name="Schmutz J."/>
            <person name="Larimer F."/>
            <person name="Land M."/>
            <person name="Hauser L."/>
            <person name="Kyrpides N."/>
            <person name="Mikhailova N."/>
            <person name="Sung Y."/>
            <person name="Fletcher K.E."/>
            <person name="Ritalahti K.M."/>
            <person name="Loeffler F.E."/>
            <person name="Richardson P."/>
        </authorList>
    </citation>
    <scope>NUCLEOTIDE SEQUENCE [LARGE SCALE GENOMIC DNA]</scope>
    <source>
        <strain evidence="19">ATCC BAA-1151 / DSM 17278 / SZ</strain>
    </source>
</reference>
<dbReference type="InterPro" id="IPR036890">
    <property type="entry name" value="HATPase_C_sf"/>
</dbReference>
<feature type="chain" id="PRO_5002786004" description="Sensory/regulatory protein RpfC" evidence="13">
    <location>
        <begin position="26"/>
        <end position="957"/>
    </location>
</feature>
<feature type="domain" description="Response regulatory" evidence="15">
    <location>
        <begin position="831"/>
        <end position="949"/>
    </location>
</feature>
<comment type="catalytic activity">
    <reaction evidence="1">
        <text>ATP + protein L-histidine = ADP + protein N-phospho-L-histidine.</text>
        <dbReference type="EC" id="2.7.13.3"/>
    </reaction>
</comment>
<keyword evidence="8" id="KW-0902">Two-component regulatory system</keyword>
<evidence type="ECO:0000259" key="16">
    <source>
        <dbReference type="PROSITE" id="PS50112"/>
    </source>
</evidence>
<name>B3E3B4_TRIL1</name>
<dbReference type="AlphaFoldDB" id="B3E3B4"/>
<feature type="domain" description="PAC" evidence="17">
    <location>
        <begin position="518"/>
        <end position="568"/>
    </location>
</feature>
<dbReference type="Pfam" id="PF13426">
    <property type="entry name" value="PAS_9"/>
    <property type="match status" value="1"/>
</dbReference>
<dbReference type="Gene3D" id="3.30.450.20">
    <property type="entry name" value="PAS domain"/>
    <property type="match status" value="2"/>
</dbReference>
<dbReference type="SUPFAM" id="SSF55785">
    <property type="entry name" value="PYP-like sensor domain (PAS domain)"/>
    <property type="match status" value="2"/>
</dbReference>
<evidence type="ECO:0000256" key="7">
    <source>
        <dbReference type="ARBA" id="ARBA00022840"/>
    </source>
</evidence>
<evidence type="ECO:0000259" key="17">
    <source>
        <dbReference type="PROSITE" id="PS50113"/>
    </source>
</evidence>
<dbReference type="InterPro" id="IPR004358">
    <property type="entry name" value="Sig_transdc_His_kin-like_C"/>
</dbReference>
<dbReference type="InterPro" id="IPR005467">
    <property type="entry name" value="His_kinase_dom"/>
</dbReference>
<dbReference type="SMART" id="SM00448">
    <property type="entry name" value="REC"/>
    <property type="match status" value="1"/>
</dbReference>
<dbReference type="Pfam" id="PF08448">
    <property type="entry name" value="PAS_4"/>
    <property type="match status" value="1"/>
</dbReference>
<keyword evidence="7" id="KW-0067">ATP-binding</keyword>
<dbReference type="KEGG" id="glo:Glov_0599"/>
<dbReference type="CDD" id="cd17546">
    <property type="entry name" value="REC_hyHK_CKI1_RcsC-like"/>
    <property type="match status" value="1"/>
</dbReference>
<dbReference type="EC" id="2.7.13.3" evidence="2"/>
<comment type="subunit">
    <text evidence="9">At low DSF concentrations, interacts with RpfF.</text>
</comment>
<dbReference type="PROSITE" id="PS50112">
    <property type="entry name" value="PAS"/>
    <property type="match status" value="2"/>
</dbReference>
<dbReference type="CDD" id="cd00082">
    <property type="entry name" value="HisKA"/>
    <property type="match status" value="1"/>
</dbReference>
<sequence>MKRSICTIAFLLLLFCLQTASPALAVPPSPVNRPLIAVIPTDLAPYYFREPVTAKPAGLAVDITDALARRAGLQVEYRFAKAWEEIDELVLNRQADLIPLRVINQTTKDQFLFSEVLDVAPISYLVRASDTRTKGVAPGQRVGVMQNSTAYSLLKDRSDITLTTYESLQQLLMDLVTGQLDLVMTFRNTIVQLAEKAGLENQIRVIEPPALESRRGIALHPANTALAQQLNAAIKTFHGSREYQKIYQHWMGTPKPWWTVQRTVLLMGGGTVLLLAGSLLWRFLGIRRLNRQLQEANQRLETEISEHNQAVRLLKKNEQFQKTLIETLPDLVWLKDPDGVYLGCNPRFEELYGAKQSEIIGKTDYDFVERELADFFRENDRKAAAAGKPTVNEEWLTFTESGYRGLFETIKTPMFDTDGTLLGVLGVARDISERARAYELLRLSEEKFATAFRVSPDSVNLNRLSDGTYLEVNEGFTAIAGYQPEEVLGKSSLELNIWANPADRLQLVQELQQHGFVRNLEAQFRCKDGSLITGQMSARIITVNGEQCLLNITRDISERKRYEEELQQARQAAEAANRAKSEFLANMSHEIRTPMNGVIGMVQLLQFTRLNSEQQEYLQCLETSAQNLLSLLNDILDLSKIEAGKISLEYADFSLRHSIQEVVTTQISQIHQKRLKLTTSLADDIPEILHGDPLRLKQILLNLLGNAIKFTAAGSITIAARITDQQNGTLTICLSVSDTGIGMTPEALQRIFAPFEQADNSTTRRFGGTGLGLTICRRLAELMGGRIWAESSDGHGSSFFVELPFAVRMQTAPAAAPAVLQSATGSTRSLQLLLAEDNAPNAATITAMLKRMGHQVEVVNDGKQALDRWRCNRYDALLLDVSMPVMGGSEATRLIREEEQQTGQHIPIIAVTAHALRGDRDLFLQNGFDGYVAKPVDMQHLARELERLTTRRSSPNI</sequence>
<dbReference type="InterPro" id="IPR003594">
    <property type="entry name" value="HATPase_dom"/>
</dbReference>
<keyword evidence="19" id="KW-1185">Reference proteome</keyword>
<dbReference type="STRING" id="398767.Glov_0599"/>
<evidence type="ECO:0000259" key="14">
    <source>
        <dbReference type="PROSITE" id="PS50109"/>
    </source>
</evidence>
<dbReference type="Pfam" id="PF02518">
    <property type="entry name" value="HATPase_c"/>
    <property type="match status" value="1"/>
</dbReference>
<feature type="domain" description="Histidine kinase" evidence="14">
    <location>
        <begin position="586"/>
        <end position="807"/>
    </location>
</feature>
<dbReference type="SMART" id="SM00387">
    <property type="entry name" value="HATPase_c"/>
    <property type="match status" value="1"/>
</dbReference>
<keyword evidence="13" id="KW-0732">Signal</keyword>
<dbReference type="PROSITE" id="PS50109">
    <property type="entry name" value="HIS_KIN"/>
    <property type="match status" value="1"/>
</dbReference>
<evidence type="ECO:0000256" key="2">
    <source>
        <dbReference type="ARBA" id="ARBA00012438"/>
    </source>
</evidence>
<dbReference type="SUPFAM" id="SSF52172">
    <property type="entry name" value="CheY-like"/>
    <property type="match status" value="1"/>
</dbReference>
<feature type="domain" description="PAC" evidence="17">
    <location>
        <begin position="391"/>
        <end position="443"/>
    </location>
</feature>
<evidence type="ECO:0000259" key="15">
    <source>
        <dbReference type="PROSITE" id="PS50110"/>
    </source>
</evidence>
<dbReference type="HOGENOM" id="CLU_000445_114_15_7"/>
<dbReference type="InterPro" id="IPR035965">
    <property type="entry name" value="PAS-like_dom_sf"/>
</dbReference>
<keyword evidence="3 11" id="KW-0597">Phosphoprotein</keyword>
<evidence type="ECO:0000313" key="18">
    <source>
        <dbReference type="EMBL" id="ACD94326.1"/>
    </source>
</evidence>
<dbReference type="Pfam" id="PF00512">
    <property type="entry name" value="HisKA"/>
    <property type="match status" value="1"/>
</dbReference>
<evidence type="ECO:0000313" key="19">
    <source>
        <dbReference type="Proteomes" id="UP000002420"/>
    </source>
</evidence>
<dbReference type="Pfam" id="PF00497">
    <property type="entry name" value="SBP_bac_3"/>
    <property type="match status" value="1"/>
</dbReference>
<accession>B3E3B4</accession>
<dbReference type="SUPFAM" id="SSF47384">
    <property type="entry name" value="Homodimeric domain of signal transducing histidine kinase"/>
    <property type="match status" value="1"/>
</dbReference>
<dbReference type="InterPro" id="IPR036097">
    <property type="entry name" value="HisK_dim/P_sf"/>
</dbReference>
<dbReference type="SUPFAM" id="SSF53850">
    <property type="entry name" value="Periplasmic binding protein-like II"/>
    <property type="match status" value="1"/>
</dbReference>
<dbReference type="InterPro" id="IPR001638">
    <property type="entry name" value="Solute-binding_3/MltF_N"/>
</dbReference>
<feature type="modified residue" description="4-aspartylphosphate" evidence="11">
    <location>
        <position position="880"/>
    </location>
</feature>
<dbReference type="SMART" id="SM00086">
    <property type="entry name" value="PAC"/>
    <property type="match status" value="2"/>
</dbReference>
<feature type="domain" description="PAS" evidence="16">
    <location>
        <begin position="466"/>
        <end position="513"/>
    </location>
</feature>
<feature type="signal peptide" evidence="13">
    <location>
        <begin position="1"/>
        <end position="25"/>
    </location>
</feature>
<protein>
    <recommendedName>
        <fullName evidence="10">Sensory/regulatory protein RpfC</fullName>
        <ecNumber evidence="2">2.7.13.3</ecNumber>
    </recommendedName>
</protein>
<dbReference type="eggNOG" id="COG2205">
    <property type="taxonomic scope" value="Bacteria"/>
</dbReference>
<dbReference type="SUPFAM" id="SSF55874">
    <property type="entry name" value="ATPase domain of HSP90 chaperone/DNA topoisomerase II/histidine kinase"/>
    <property type="match status" value="1"/>
</dbReference>
<evidence type="ECO:0000256" key="5">
    <source>
        <dbReference type="ARBA" id="ARBA00022741"/>
    </source>
</evidence>
<dbReference type="Gene3D" id="3.40.50.2300">
    <property type="match status" value="1"/>
</dbReference>
<dbReference type="InterPro" id="IPR001610">
    <property type="entry name" value="PAC"/>
</dbReference>
<evidence type="ECO:0000256" key="9">
    <source>
        <dbReference type="ARBA" id="ARBA00064003"/>
    </source>
</evidence>
<dbReference type="Gene3D" id="3.30.565.10">
    <property type="entry name" value="Histidine kinase-like ATPase, C-terminal domain"/>
    <property type="match status" value="1"/>
</dbReference>
<dbReference type="GO" id="GO:0005524">
    <property type="term" value="F:ATP binding"/>
    <property type="evidence" value="ECO:0007669"/>
    <property type="project" value="UniProtKB-KW"/>
</dbReference>
<dbReference type="NCBIfam" id="TIGR00229">
    <property type="entry name" value="sensory_box"/>
    <property type="match status" value="2"/>
</dbReference>
<dbReference type="Pfam" id="PF00072">
    <property type="entry name" value="Response_reg"/>
    <property type="match status" value="1"/>
</dbReference>
<dbReference type="PANTHER" id="PTHR45339">
    <property type="entry name" value="HYBRID SIGNAL TRANSDUCTION HISTIDINE KINASE J"/>
    <property type="match status" value="1"/>
</dbReference>
<dbReference type="SMART" id="SM00062">
    <property type="entry name" value="PBPb"/>
    <property type="match status" value="1"/>
</dbReference>
<dbReference type="Gene3D" id="3.40.190.10">
    <property type="entry name" value="Periplasmic binding protein-like II"/>
    <property type="match status" value="2"/>
</dbReference>
<proteinExistence type="predicted"/>
<dbReference type="Proteomes" id="UP000002420">
    <property type="component" value="Chromosome"/>
</dbReference>
<keyword evidence="4 18" id="KW-0808">Transferase</keyword>
<gene>
    <name evidence="18" type="ordered locus">Glov_0599</name>
</gene>
<feature type="coiled-coil region" evidence="12">
    <location>
        <begin position="286"/>
        <end position="317"/>
    </location>
</feature>
<dbReference type="PANTHER" id="PTHR45339:SF5">
    <property type="entry name" value="HISTIDINE KINASE"/>
    <property type="match status" value="1"/>
</dbReference>
<feature type="coiled-coil region" evidence="12">
    <location>
        <begin position="552"/>
        <end position="586"/>
    </location>
</feature>
<dbReference type="CDD" id="cd16922">
    <property type="entry name" value="HATPase_EvgS-ArcB-TorS-like"/>
    <property type="match status" value="1"/>
</dbReference>
<dbReference type="SMART" id="SM00091">
    <property type="entry name" value="PAS"/>
    <property type="match status" value="2"/>
</dbReference>
<keyword evidence="6 18" id="KW-0418">Kinase</keyword>
<dbReference type="CDD" id="cd00130">
    <property type="entry name" value="PAS"/>
    <property type="match status" value="2"/>
</dbReference>
<dbReference type="RefSeq" id="WP_012468682.1">
    <property type="nucleotide sequence ID" value="NC_010814.1"/>
</dbReference>
<evidence type="ECO:0000256" key="1">
    <source>
        <dbReference type="ARBA" id="ARBA00000085"/>
    </source>
</evidence>
<dbReference type="InterPro" id="IPR000700">
    <property type="entry name" value="PAS-assoc_C"/>
</dbReference>
<evidence type="ECO:0000256" key="6">
    <source>
        <dbReference type="ARBA" id="ARBA00022777"/>
    </source>
</evidence>
<dbReference type="EMBL" id="CP001089">
    <property type="protein sequence ID" value="ACD94326.1"/>
    <property type="molecule type" value="Genomic_DNA"/>
</dbReference>
<dbReference type="InterPro" id="IPR003661">
    <property type="entry name" value="HisK_dim/P_dom"/>
</dbReference>